<comment type="caution">
    <text evidence="2">The sequence shown here is derived from an EMBL/GenBank/DDBJ whole genome shotgun (WGS) entry which is preliminary data.</text>
</comment>
<evidence type="ECO:0000313" key="3">
    <source>
        <dbReference type="Proteomes" id="UP000242814"/>
    </source>
</evidence>
<sequence>MTVFRCSSVIARVNPHGHGPSLHAPPQHFESQHLLFHPNSPAHPTGASQNWLSEVSKMSKSNACPALDAIFWDSRYESGPNDKPSEDEDEDKNERGDSDDNIFDDNEGQLSLEHYLVQAESLDVSQL</sequence>
<proteinExistence type="predicted"/>
<dbReference type="Proteomes" id="UP000242814">
    <property type="component" value="Unassembled WGS sequence"/>
</dbReference>
<evidence type="ECO:0000256" key="1">
    <source>
        <dbReference type="SAM" id="MobiDB-lite"/>
    </source>
</evidence>
<feature type="region of interest" description="Disordered" evidence="1">
    <location>
        <begin position="75"/>
        <end position="109"/>
    </location>
</feature>
<gene>
    <name evidence="2" type="ORF">ACO22_02937</name>
</gene>
<name>A0A1D2JHF0_PARBR</name>
<organism evidence="2 3">
    <name type="scientific">Paracoccidioides brasiliensis</name>
    <dbReference type="NCBI Taxonomy" id="121759"/>
    <lineage>
        <taxon>Eukaryota</taxon>
        <taxon>Fungi</taxon>
        <taxon>Dikarya</taxon>
        <taxon>Ascomycota</taxon>
        <taxon>Pezizomycotina</taxon>
        <taxon>Eurotiomycetes</taxon>
        <taxon>Eurotiomycetidae</taxon>
        <taxon>Onygenales</taxon>
        <taxon>Ajellomycetaceae</taxon>
        <taxon>Paracoccidioides</taxon>
    </lineage>
</organism>
<evidence type="ECO:0000313" key="2">
    <source>
        <dbReference type="EMBL" id="ODH35413.1"/>
    </source>
</evidence>
<dbReference type="AlphaFoldDB" id="A0A1D2JHF0"/>
<reference evidence="2 3" key="1">
    <citation type="submission" date="2016-06" db="EMBL/GenBank/DDBJ databases">
        <authorList>
            <person name="Kjaerup R.B."/>
            <person name="Dalgaard T.S."/>
            <person name="Juul-Madsen H.R."/>
        </authorList>
    </citation>
    <scope>NUCLEOTIDE SEQUENCE [LARGE SCALE GENOMIC DNA]</scope>
    <source>
        <strain evidence="2 3">Pb300</strain>
    </source>
</reference>
<dbReference type="EMBL" id="LZYO01000095">
    <property type="protein sequence ID" value="ODH35413.1"/>
    <property type="molecule type" value="Genomic_DNA"/>
</dbReference>
<dbReference type="VEuPathDB" id="FungiDB:PABG_02951"/>
<protein>
    <submittedName>
        <fullName evidence="2">Uncharacterized protein</fullName>
    </submittedName>
</protein>
<accession>A0A1D2JHF0</accession>